<accession>A0ABU3S8J5</accession>
<dbReference type="InterPro" id="IPR013159">
    <property type="entry name" value="DnaA_C"/>
</dbReference>
<dbReference type="InterPro" id="IPR010921">
    <property type="entry name" value="Trp_repressor/repl_initiator"/>
</dbReference>
<organism evidence="2 3">
    <name type="scientific">Bosea rubneri</name>
    <dbReference type="NCBI Taxonomy" id="3075434"/>
    <lineage>
        <taxon>Bacteria</taxon>
        <taxon>Pseudomonadati</taxon>
        <taxon>Pseudomonadota</taxon>
        <taxon>Alphaproteobacteria</taxon>
        <taxon>Hyphomicrobiales</taxon>
        <taxon>Boseaceae</taxon>
        <taxon>Bosea</taxon>
    </lineage>
</organism>
<protein>
    <submittedName>
        <fullName evidence="2">Helix-turn-helix domain-containing protein</fullName>
    </submittedName>
</protein>
<dbReference type="EMBL" id="JAWDID010000016">
    <property type="protein sequence ID" value="MDU0340707.1"/>
    <property type="molecule type" value="Genomic_DNA"/>
</dbReference>
<evidence type="ECO:0000313" key="3">
    <source>
        <dbReference type="Proteomes" id="UP001254257"/>
    </source>
</evidence>
<dbReference type="Pfam" id="PF08299">
    <property type="entry name" value="Bac_DnaA_C"/>
    <property type="match status" value="1"/>
</dbReference>
<dbReference type="RefSeq" id="WP_316018567.1">
    <property type="nucleotide sequence ID" value="NZ_JAWDID010000016.1"/>
</dbReference>
<feature type="domain" description="Chromosomal replication initiator DnaA C-terminal" evidence="1">
    <location>
        <begin position="17"/>
        <end position="86"/>
    </location>
</feature>
<comment type="caution">
    <text evidence="2">The sequence shown here is derived from an EMBL/GenBank/DDBJ whole genome shotgun (WGS) entry which is preliminary data.</text>
</comment>
<dbReference type="CDD" id="cd06571">
    <property type="entry name" value="Bac_DnaA_C"/>
    <property type="match status" value="1"/>
</dbReference>
<dbReference type="Gene3D" id="1.10.1750.10">
    <property type="match status" value="1"/>
</dbReference>
<proteinExistence type="predicted"/>
<dbReference type="Proteomes" id="UP001254257">
    <property type="component" value="Unassembled WGS sequence"/>
</dbReference>
<dbReference type="SUPFAM" id="SSF48295">
    <property type="entry name" value="TrpR-like"/>
    <property type="match status" value="1"/>
</dbReference>
<sequence>MNIEFANGPDPLSRSAGARLAEAAVCAALCLPPAALRQGRRGVSRVAFGRQIAMYLTHVSFGLNFSQVGLTFGRDRTTVRHACALVEDRRSEPGFELALVALEAALALRHRSLAPEAGR</sequence>
<keyword evidence="3" id="KW-1185">Reference proteome</keyword>
<evidence type="ECO:0000313" key="2">
    <source>
        <dbReference type="EMBL" id="MDU0340707.1"/>
    </source>
</evidence>
<gene>
    <name evidence="2" type="ORF">RKE40_12470</name>
</gene>
<reference evidence="2 3" key="1">
    <citation type="submission" date="2023-09" db="EMBL/GenBank/DDBJ databases">
        <title>Whole genome shotgun sequencing (WGS) of Bosea sp. ZW T0_25, isolated from stored onions (Allium cepa).</title>
        <authorList>
            <person name="Stoll D.A."/>
            <person name="Huch M."/>
        </authorList>
    </citation>
    <scope>NUCLEOTIDE SEQUENCE [LARGE SCALE GENOMIC DNA]</scope>
    <source>
        <strain evidence="2 3">ZW T0_25</strain>
    </source>
</reference>
<dbReference type="SMART" id="SM00760">
    <property type="entry name" value="Bac_DnaA_C"/>
    <property type="match status" value="1"/>
</dbReference>
<evidence type="ECO:0000259" key="1">
    <source>
        <dbReference type="SMART" id="SM00760"/>
    </source>
</evidence>
<name>A0ABU3S8J5_9HYPH</name>